<protein>
    <submittedName>
        <fullName evidence="3">DUF397 domain-containing protein</fullName>
    </submittedName>
</protein>
<comment type="caution">
    <text evidence="3">The sequence shown here is derived from an EMBL/GenBank/DDBJ whole genome shotgun (WGS) entry which is preliminary data.</text>
</comment>
<evidence type="ECO:0000313" key="3">
    <source>
        <dbReference type="EMBL" id="MBC6449183.1"/>
    </source>
</evidence>
<reference evidence="3 4" key="1">
    <citation type="submission" date="2020-06" db="EMBL/GenBank/DDBJ databases">
        <title>Actinokineospora xiongansis sp. nov., isolated from soil of Baiyangdian.</title>
        <authorList>
            <person name="Zhang X."/>
        </authorList>
    </citation>
    <scope>NUCLEOTIDE SEQUENCE [LARGE SCALE GENOMIC DNA]</scope>
    <source>
        <strain evidence="3 4">HBU206404</strain>
    </source>
</reference>
<feature type="region of interest" description="Disordered" evidence="1">
    <location>
        <begin position="1"/>
        <end position="21"/>
    </location>
</feature>
<gene>
    <name evidence="3" type="ORF">GPZ80_18615</name>
</gene>
<keyword evidence="4" id="KW-1185">Reference proteome</keyword>
<evidence type="ECO:0000313" key="4">
    <source>
        <dbReference type="Proteomes" id="UP000734823"/>
    </source>
</evidence>
<name>A0ABR7L9K0_9PSEU</name>
<proteinExistence type="predicted"/>
<feature type="domain" description="DUF397" evidence="2">
    <location>
        <begin position="9"/>
        <end position="58"/>
    </location>
</feature>
<evidence type="ECO:0000256" key="1">
    <source>
        <dbReference type="SAM" id="MobiDB-lite"/>
    </source>
</evidence>
<accession>A0ABR7L9K0</accession>
<dbReference type="RefSeq" id="WP_187221722.1">
    <property type="nucleotide sequence ID" value="NZ_JABVED010000010.1"/>
</dbReference>
<sequence>MASPTRDTGWFKSSRSSPNGEACVEVRLTDTSIGVRDSKNVEGPALALPPTSWAGFLAITSR</sequence>
<dbReference type="EMBL" id="JABVED010000010">
    <property type="protein sequence ID" value="MBC6449183.1"/>
    <property type="molecule type" value="Genomic_DNA"/>
</dbReference>
<evidence type="ECO:0000259" key="2">
    <source>
        <dbReference type="Pfam" id="PF04149"/>
    </source>
</evidence>
<dbReference type="Pfam" id="PF04149">
    <property type="entry name" value="DUF397"/>
    <property type="match status" value="1"/>
</dbReference>
<dbReference type="InterPro" id="IPR007278">
    <property type="entry name" value="DUF397"/>
</dbReference>
<organism evidence="3 4">
    <name type="scientific">Actinokineospora xionganensis</name>
    <dbReference type="NCBI Taxonomy" id="2684470"/>
    <lineage>
        <taxon>Bacteria</taxon>
        <taxon>Bacillati</taxon>
        <taxon>Actinomycetota</taxon>
        <taxon>Actinomycetes</taxon>
        <taxon>Pseudonocardiales</taxon>
        <taxon>Pseudonocardiaceae</taxon>
        <taxon>Actinokineospora</taxon>
    </lineage>
</organism>
<dbReference type="Proteomes" id="UP000734823">
    <property type="component" value="Unassembled WGS sequence"/>
</dbReference>